<dbReference type="GeneID" id="35199852"/>
<feature type="transmembrane region" description="Helical" evidence="1">
    <location>
        <begin position="48"/>
        <end position="69"/>
    </location>
</feature>
<keyword evidence="1" id="KW-0812">Transmembrane</keyword>
<name>A0A342KAG9_9HEMI</name>
<sequence>MKILMMKLIILNSTLIPFMKNPLSIMTILISKTIFISIFMNLISESSWFSMMFFLMMLGGLLIMFSYMTSMVFNEKFKFKINLTLIFMILMMTTDEMNLNIMNEMQSIMMNKYIPKYSLLKMFNKNSYIMMLFMIMYLFLTMIMVSKLIMKNMGPLRSKNYE</sequence>
<keyword evidence="1" id="KW-1133">Transmembrane helix</keyword>
<dbReference type="EMBL" id="KU748516">
    <property type="protein sequence ID" value="AMY96203.1"/>
    <property type="molecule type" value="Genomic_DNA"/>
</dbReference>
<dbReference type="CTD" id="4541"/>
<feature type="transmembrane region" description="Helical" evidence="1">
    <location>
        <begin position="128"/>
        <end position="150"/>
    </location>
</feature>
<organism evidence="2">
    <name type="scientific">Trocnadella arisana</name>
    <dbReference type="NCBI Taxonomy" id="1437250"/>
    <lineage>
        <taxon>Eukaryota</taxon>
        <taxon>Metazoa</taxon>
        <taxon>Ecdysozoa</taxon>
        <taxon>Arthropoda</taxon>
        <taxon>Hexapoda</taxon>
        <taxon>Insecta</taxon>
        <taxon>Pterygota</taxon>
        <taxon>Neoptera</taxon>
        <taxon>Paraneoptera</taxon>
        <taxon>Hemiptera</taxon>
        <taxon>Auchenorrhyncha</taxon>
        <taxon>Membracoidea</taxon>
        <taxon>Cicadellidae</taxon>
        <taxon>Iassinae</taxon>
        <taxon>Trocnadella</taxon>
    </lineage>
</organism>
<keyword evidence="2" id="KW-0496">Mitochondrion</keyword>
<accession>A0A342KAG9</accession>
<evidence type="ECO:0000256" key="1">
    <source>
        <dbReference type="SAM" id="Phobius"/>
    </source>
</evidence>
<evidence type="ECO:0000313" key="2">
    <source>
        <dbReference type="EMBL" id="AMY96203.1"/>
    </source>
</evidence>
<feature type="transmembrane region" description="Helical" evidence="1">
    <location>
        <begin position="81"/>
        <end position="101"/>
    </location>
</feature>
<keyword evidence="1" id="KW-0472">Membrane</keyword>
<reference evidence="2" key="1">
    <citation type="submission" date="2016-02" db="EMBL/GenBank/DDBJ databases">
        <title>Characterization of the complete mitochondrial genome of Trocnadella arisana (Hemiptera: Cicadellidae: Iassinae) with the phylogenetic analysis.</title>
        <authorList>
            <person name="Wu Y.F."/>
            <person name="Dai R.H."/>
        </authorList>
    </citation>
    <scope>NUCLEOTIDE SEQUENCE</scope>
</reference>
<feature type="transmembrane region" description="Helical" evidence="1">
    <location>
        <begin position="21"/>
        <end position="42"/>
    </location>
</feature>
<geneLocation type="mitochondrion" evidence="2"/>
<dbReference type="AlphaFoldDB" id="A0A342KAG9"/>
<proteinExistence type="predicted"/>
<protein>
    <submittedName>
        <fullName evidence="2">NADH dehydrogenase subunit 6</fullName>
    </submittedName>
</protein>
<dbReference type="RefSeq" id="YP_009445998.1">
    <property type="nucleotide sequence ID" value="NC_036480.1"/>
</dbReference>
<gene>
    <name evidence="2" type="primary">ND6</name>
</gene>